<feature type="binding site" evidence="22">
    <location>
        <position position="78"/>
    </location>
    <ligand>
        <name>ATP</name>
        <dbReference type="ChEBI" id="CHEBI:30616"/>
    </ligand>
</feature>
<evidence type="ECO:0000313" key="26">
    <source>
        <dbReference type="Proteomes" id="UP001239782"/>
    </source>
</evidence>
<evidence type="ECO:0000256" key="10">
    <source>
        <dbReference type="ARBA" id="ARBA00022723"/>
    </source>
</evidence>
<evidence type="ECO:0000256" key="22">
    <source>
        <dbReference type="PIRSR" id="PIRSR600829-3"/>
    </source>
</evidence>
<dbReference type="PANTHER" id="PTHR34299:SF1">
    <property type="entry name" value="DIACYLGLYCEROL KINASE"/>
    <property type="match status" value="1"/>
</dbReference>
<evidence type="ECO:0000256" key="24">
    <source>
        <dbReference type="RuleBase" id="RU363065"/>
    </source>
</evidence>
<dbReference type="KEGG" id="plei:Q9312_15515"/>
<protein>
    <recommendedName>
        <fullName evidence="4 24">Diacylglycerol kinase</fullName>
        <ecNumber evidence="3 24">2.7.1.107</ecNumber>
    </recommendedName>
</protein>
<feature type="binding site" evidence="21">
    <location>
        <position position="71"/>
    </location>
    <ligand>
        <name>substrate</name>
    </ligand>
</feature>
<keyword evidence="13 22" id="KW-0067">ATP-binding</keyword>
<evidence type="ECO:0000256" key="13">
    <source>
        <dbReference type="ARBA" id="ARBA00022840"/>
    </source>
</evidence>
<feature type="binding site" evidence="22">
    <location>
        <begin position="96"/>
        <end position="97"/>
    </location>
    <ligand>
        <name>ATP</name>
        <dbReference type="ChEBI" id="CHEBI:30616"/>
    </ligand>
</feature>
<keyword evidence="19 24" id="KW-1208">Phospholipid metabolism</keyword>
<feature type="binding site" evidence="23">
    <location>
        <position position="78"/>
    </location>
    <ligand>
        <name>a divalent metal cation</name>
        <dbReference type="ChEBI" id="CHEBI:60240"/>
    </ligand>
</feature>
<comment type="caution">
    <text evidence="24">Lacks conserved residue(s) required for the propagation of feature annotation.</text>
</comment>
<dbReference type="Proteomes" id="UP001239782">
    <property type="component" value="Chromosome"/>
</dbReference>
<feature type="binding site" evidence="21">
    <location>
        <begin position="32"/>
        <end position="36"/>
    </location>
    <ligand>
        <name>substrate</name>
    </ligand>
</feature>
<keyword evidence="11 22" id="KW-0547">Nucleotide-binding</keyword>
<dbReference type="Pfam" id="PF01219">
    <property type="entry name" value="DAGK_prokar"/>
    <property type="match status" value="1"/>
</dbReference>
<comment type="subcellular location">
    <subcellularLocation>
        <location evidence="1 24">Cell inner membrane</location>
        <topology evidence="1 24">Multi-pass membrane protein</topology>
    </subcellularLocation>
</comment>
<reference evidence="25 26" key="1">
    <citation type="submission" date="2023-08" db="EMBL/GenBank/DDBJ databases">
        <title>Pleionea litopenaei sp. nov., isolated from stomach of juvenile Litopenaeus vannamei.</title>
        <authorList>
            <person name="Rho A.M."/>
            <person name="Hwang C.Y."/>
        </authorList>
    </citation>
    <scope>NUCLEOTIDE SEQUENCE [LARGE SCALE GENOMIC DNA]</scope>
    <source>
        <strain evidence="25 26">HL-JVS1</strain>
    </source>
</reference>
<evidence type="ECO:0000256" key="2">
    <source>
        <dbReference type="ARBA" id="ARBA00005967"/>
    </source>
</evidence>
<keyword evidence="17 24" id="KW-0472">Membrane</keyword>
<evidence type="ECO:0000313" key="25">
    <source>
        <dbReference type="EMBL" id="WMS86629.1"/>
    </source>
</evidence>
<evidence type="ECO:0000256" key="8">
    <source>
        <dbReference type="ARBA" id="ARBA00022679"/>
    </source>
</evidence>
<organism evidence="25 26">
    <name type="scientific">Pleionea litopenaei</name>
    <dbReference type="NCBI Taxonomy" id="3070815"/>
    <lineage>
        <taxon>Bacteria</taxon>
        <taxon>Pseudomonadati</taxon>
        <taxon>Pseudomonadota</taxon>
        <taxon>Gammaproteobacteria</taxon>
        <taxon>Oceanospirillales</taxon>
        <taxon>Pleioneaceae</taxon>
        <taxon>Pleionea</taxon>
    </lineage>
</organism>
<keyword evidence="6" id="KW-0444">Lipid biosynthesis</keyword>
<dbReference type="RefSeq" id="WP_309201774.1">
    <property type="nucleotide sequence ID" value="NZ_CP133548.1"/>
</dbReference>
<evidence type="ECO:0000256" key="4">
    <source>
        <dbReference type="ARBA" id="ARBA00017575"/>
    </source>
</evidence>
<evidence type="ECO:0000256" key="23">
    <source>
        <dbReference type="PIRSR" id="PIRSR600829-4"/>
    </source>
</evidence>
<evidence type="ECO:0000256" key="18">
    <source>
        <dbReference type="ARBA" id="ARBA00023209"/>
    </source>
</evidence>
<keyword evidence="16 24" id="KW-0443">Lipid metabolism</keyword>
<feature type="binding site" evidence="21">
    <location>
        <position position="100"/>
    </location>
    <ligand>
        <name>substrate</name>
    </ligand>
</feature>
<proteinExistence type="inferred from homology"/>
<feature type="binding site" evidence="22">
    <location>
        <begin position="87"/>
        <end position="89"/>
    </location>
    <ligand>
        <name>ATP</name>
        <dbReference type="ChEBI" id="CHEBI:30616"/>
    </ligand>
</feature>
<comment type="similarity">
    <text evidence="2 24">Belongs to the bacterial diacylglycerol kinase family.</text>
</comment>
<feature type="transmembrane region" description="Helical" evidence="24">
    <location>
        <begin position="37"/>
        <end position="68"/>
    </location>
</feature>
<evidence type="ECO:0000256" key="5">
    <source>
        <dbReference type="ARBA" id="ARBA00022475"/>
    </source>
</evidence>
<keyword evidence="9 24" id="KW-0812">Transmembrane</keyword>
<dbReference type="GO" id="GO:0005886">
    <property type="term" value="C:plasma membrane"/>
    <property type="evidence" value="ECO:0007669"/>
    <property type="project" value="UniProtKB-SubCell"/>
</dbReference>
<dbReference type="AlphaFoldDB" id="A0AA51RSF5"/>
<gene>
    <name evidence="25" type="ORF">Q9312_15515</name>
</gene>
<evidence type="ECO:0000256" key="16">
    <source>
        <dbReference type="ARBA" id="ARBA00023098"/>
    </source>
</evidence>
<dbReference type="GO" id="GO:0005524">
    <property type="term" value="F:ATP binding"/>
    <property type="evidence" value="ECO:0007669"/>
    <property type="project" value="UniProtKB-KW"/>
</dbReference>
<evidence type="ECO:0000256" key="20">
    <source>
        <dbReference type="PIRSR" id="PIRSR600829-1"/>
    </source>
</evidence>
<evidence type="ECO:0000256" key="6">
    <source>
        <dbReference type="ARBA" id="ARBA00022516"/>
    </source>
</evidence>
<keyword evidence="10 23" id="KW-0479">Metal-binding</keyword>
<feature type="binding site" evidence="23">
    <location>
        <position position="30"/>
    </location>
    <ligand>
        <name>a divalent metal cation</name>
        <dbReference type="ChEBI" id="CHEBI:60240"/>
    </ligand>
</feature>
<feature type="transmembrane region" description="Helical" evidence="24">
    <location>
        <begin position="98"/>
        <end position="119"/>
    </location>
</feature>
<evidence type="ECO:0000256" key="1">
    <source>
        <dbReference type="ARBA" id="ARBA00004429"/>
    </source>
</evidence>
<evidence type="ECO:0000256" key="15">
    <source>
        <dbReference type="ARBA" id="ARBA00022989"/>
    </source>
</evidence>
<dbReference type="EC" id="2.7.1.107" evidence="3 24"/>
<evidence type="ECO:0000256" key="17">
    <source>
        <dbReference type="ARBA" id="ARBA00023136"/>
    </source>
</evidence>
<dbReference type="GO" id="GO:0046872">
    <property type="term" value="F:metal ion binding"/>
    <property type="evidence" value="ECO:0007669"/>
    <property type="project" value="UniProtKB-KW"/>
</dbReference>
<dbReference type="PANTHER" id="PTHR34299">
    <property type="entry name" value="DIACYLGLYCEROL KINASE"/>
    <property type="match status" value="1"/>
</dbReference>
<sequence length="131" mass="14401">MAKPGKTGFARIFDAFFYSMKGFKAVWKHEAAFRQEALLAAILIPLAFFTATSAVELVLLIASVLWVIMAELANSAVEAVVDRTGSERHELSGRAKDIGSALVFVSLALLAIVWVIIIANRFNWLGFLWSV</sequence>
<dbReference type="GO" id="GO:0006654">
    <property type="term" value="P:phosphatidic acid biosynthetic process"/>
    <property type="evidence" value="ECO:0007669"/>
    <property type="project" value="InterPro"/>
</dbReference>
<dbReference type="GO" id="GO:0004143">
    <property type="term" value="F:ATP-dependent diacylglycerol kinase activity"/>
    <property type="evidence" value="ECO:0007669"/>
    <property type="project" value="UniProtKB-EC"/>
</dbReference>
<evidence type="ECO:0000256" key="7">
    <source>
        <dbReference type="ARBA" id="ARBA00022519"/>
    </source>
</evidence>
<evidence type="ECO:0000256" key="21">
    <source>
        <dbReference type="PIRSR" id="PIRSR600829-2"/>
    </source>
</evidence>
<evidence type="ECO:0000256" key="9">
    <source>
        <dbReference type="ARBA" id="ARBA00022692"/>
    </source>
</evidence>
<keyword evidence="14 23" id="KW-0460">Magnesium</keyword>
<comment type="cofactor">
    <cofactor evidence="23">
        <name>Mg(2+)</name>
        <dbReference type="ChEBI" id="CHEBI:18420"/>
    </cofactor>
    <text evidence="23">Mn(2+), Zn(2+), Cd(2+) and Co(2+) support activity to lesser extents.</text>
</comment>
<name>A0AA51RSF5_9GAMM</name>
<feature type="active site" description="Proton acceptor" evidence="20">
    <location>
        <position position="71"/>
    </location>
</feature>
<dbReference type="CDD" id="cd14264">
    <property type="entry name" value="DAGK_IM"/>
    <property type="match status" value="1"/>
</dbReference>
<keyword evidence="12 24" id="KW-0418">Kinase</keyword>
<keyword evidence="15 24" id="KW-1133">Transmembrane helix</keyword>
<dbReference type="EMBL" id="CP133548">
    <property type="protein sequence ID" value="WMS86629.1"/>
    <property type="molecule type" value="Genomic_DNA"/>
</dbReference>
<evidence type="ECO:0000256" key="3">
    <source>
        <dbReference type="ARBA" id="ARBA00012133"/>
    </source>
</evidence>
<dbReference type="Gene3D" id="1.10.287.3610">
    <property type="match status" value="1"/>
</dbReference>
<keyword evidence="18" id="KW-0594">Phospholipid biosynthesis</keyword>
<accession>A0AA51RSF5</accession>
<comment type="function">
    <text evidence="24">Catalyzes the ATP-dependent phosphorylation of sn-l,2-diacylglycerol (DAG) to phosphatidic acid. Involved in the recycling of diacylglycerol produced as a by-product during membrane-derived oligosaccharide (MDO) biosynthesis.</text>
</comment>
<dbReference type="InterPro" id="IPR036945">
    <property type="entry name" value="DAGK_sf"/>
</dbReference>
<evidence type="ECO:0000256" key="19">
    <source>
        <dbReference type="ARBA" id="ARBA00023264"/>
    </source>
</evidence>
<keyword evidence="8 24" id="KW-0808">Transferase</keyword>
<dbReference type="InterPro" id="IPR033718">
    <property type="entry name" value="DAGK_prok"/>
</dbReference>
<feature type="binding site" evidence="22">
    <location>
        <position position="18"/>
    </location>
    <ligand>
        <name>ATP</name>
        <dbReference type="ChEBI" id="CHEBI:30616"/>
    </ligand>
</feature>
<comment type="catalytic activity">
    <reaction evidence="24">
        <text>a 1,2-diacyl-sn-glycerol + ATP = a 1,2-diacyl-sn-glycero-3-phosphate + ADP + H(+)</text>
        <dbReference type="Rhea" id="RHEA:10272"/>
        <dbReference type="ChEBI" id="CHEBI:15378"/>
        <dbReference type="ChEBI" id="CHEBI:17815"/>
        <dbReference type="ChEBI" id="CHEBI:30616"/>
        <dbReference type="ChEBI" id="CHEBI:58608"/>
        <dbReference type="ChEBI" id="CHEBI:456216"/>
        <dbReference type="EC" id="2.7.1.107"/>
    </reaction>
</comment>
<feature type="binding site" evidence="21">
    <location>
        <position position="11"/>
    </location>
    <ligand>
        <name>substrate</name>
    </ligand>
</feature>
<evidence type="ECO:0000256" key="14">
    <source>
        <dbReference type="ARBA" id="ARBA00022842"/>
    </source>
</evidence>
<keyword evidence="26" id="KW-1185">Reference proteome</keyword>
<keyword evidence="7 24" id="KW-0997">Cell inner membrane</keyword>
<evidence type="ECO:0000256" key="11">
    <source>
        <dbReference type="ARBA" id="ARBA00022741"/>
    </source>
</evidence>
<dbReference type="InterPro" id="IPR000829">
    <property type="entry name" value="DAGK"/>
</dbReference>
<feature type="binding site" evidence="22">
    <location>
        <position position="30"/>
    </location>
    <ligand>
        <name>ATP</name>
        <dbReference type="ChEBI" id="CHEBI:30616"/>
    </ligand>
</feature>
<evidence type="ECO:0000256" key="12">
    <source>
        <dbReference type="ARBA" id="ARBA00022777"/>
    </source>
</evidence>
<feature type="binding site" evidence="22">
    <location>
        <position position="11"/>
    </location>
    <ligand>
        <name>ATP</name>
        <dbReference type="ChEBI" id="CHEBI:30616"/>
    </ligand>
</feature>
<keyword evidence="5" id="KW-1003">Cell membrane</keyword>